<sequence length="90" mass="10132">MVMSISPKNINDGHEDGGSESLDWVSSFSIRTMTYRRPRRIFISSRLFDLQPSNHSYVGNNFGMVTRVLAGSSLVQVPWCGHQPSCKLED</sequence>
<comment type="caution">
    <text evidence="2">The sequence shown here is derived from an EMBL/GenBank/DDBJ whole genome shotgun (WGS) entry which is preliminary data.</text>
</comment>
<evidence type="ECO:0000313" key="2">
    <source>
        <dbReference type="EMBL" id="KAI3935033.1"/>
    </source>
</evidence>
<dbReference type="Proteomes" id="UP001202328">
    <property type="component" value="Unassembled WGS sequence"/>
</dbReference>
<name>A0AAD4T0V4_9MAGN</name>
<gene>
    <name evidence="2" type="ORF">MKW98_009952</name>
</gene>
<organism evidence="2 3">
    <name type="scientific">Papaver atlanticum</name>
    <dbReference type="NCBI Taxonomy" id="357466"/>
    <lineage>
        <taxon>Eukaryota</taxon>
        <taxon>Viridiplantae</taxon>
        <taxon>Streptophyta</taxon>
        <taxon>Embryophyta</taxon>
        <taxon>Tracheophyta</taxon>
        <taxon>Spermatophyta</taxon>
        <taxon>Magnoliopsida</taxon>
        <taxon>Ranunculales</taxon>
        <taxon>Papaveraceae</taxon>
        <taxon>Papaveroideae</taxon>
        <taxon>Papaver</taxon>
    </lineage>
</organism>
<evidence type="ECO:0000256" key="1">
    <source>
        <dbReference type="SAM" id="MobiDB-lite"/>
    </source>
</evidence>
<protein>
    <submittedName>
        <fullName evidence="2">Uncharacterized protein</fullName>
    </submittedName>
</protein>
<proteinExistence type="predicted"/>
<dbReference type="AlphaFoldDB" id="A0AAD4T0V4"/>
<feature type="region of interest" description="Disordered" evidence="1">
    <location>
        <begin position="1"/>
        <end position="21"/>
    </location>
</feature>
<reference evidence="2" key="1">
    <citation type="submission" date="2022-04" db="EMBL/GenBank/DDBJ databases">
        <title>A functionally conserved STORR gene fusion in Papaver species that diverged 16.8 million years ago.</title>
        <authorList>
            <person name="Catania T."/>
        </authorList>
    </citation>
    <scope>NUCLEOTIDE SEQUENCE</scope>
    <source>
        <strain evidence="2">S-188037</strain>
    </source>
</reference>
<accession>A0AAD4T0V4</accession>
<dbReference type="EMBL" id="JAJJMB010006318">
    <property type="protein sequence ID" value="KAI3935033.1"/>
    <property type="molecule type" value="Genomic_DNA"/>
</dbReference>
<keyword evidence="3" id="KW-1185">Reference proteome</keyword>
<evidence type="ECO:0000313" key="3">
    <source>
        <dbReference type="Proteomes" id="UP001202328"/>
    </source>
</evidence>